<proteinExistence type="predicted"/>
<dbReference type="EMBL" id="QKUF01000007">
    <property type="protein sequence ID" value="PZW30656.1"/>
    <property type="molecule type" value="Genomic_DNA"/>
</dbReference>
<evidence type="ECO:0000313" key="2">
    <source>
        <dbReference type="EMBL" id="PZW30656.1"/>
    </source>
</evidence>
<dbReference type="Proteomes" id="UP000248806">
    <property type="component" value="Unassembled WGS sequence"/>
</dbReference>
<keyword evidence="3" id="KW-1185">Reference proteome</keyword>
<feature type="transmembrane region" description="Helical" evidence="1">
    <location>
        <begin position="21"/>
        <end position="47"/>
    </location>
</feature>
<comment type="caution">
    <text evidence="2">The sequence shown here is derived from an EMBL/GenBank/DDBJ whole genome shotgun (WGS) entry which is preliminary data.</text>
</comment>
<reference evidence="2 3" key="1">
    <citation type="submission" date="2018-06" db="EMBL/GenBank/DDBJ databases">
        <title>Genomic Encyclopedia of Archaeal and Bacterial Type Strains, Phase II (KMG-II): from individual species to whole genera.</title>
        <authorList>
            <person name="Goeker M."/>
        </authorList>
    </citation>
    <scope>NUCLEOTIDE SEQUENCE [LARGE SCALE GENOMIC DNA]</scope>
    <source>
        <strain evidence="2 3">ATCC BAA-1881</strain>
    </source>
</reference>
<dbReference type="RefSeq" id="WP_170142589.1">
    <property type="nucleotide sequence ID" value="NZ_BIFX01000001.1"/>
</dbReference>
<evidence type="ECO:0000256" key="1">
    <source>
        <dbReference type="SAM" id="Phobius"/>
    </source>
</evidence>
<evidence type="ECO:0000313" key="3">
    <source>
        <dbReference type="Proteomes" id="UP000248806"/>
    </source>
</evidence>
<keyword evidence="1" id="KW-0472">Membrane</keyword>
<organism evidence="2 3">
    <name type="scientific">Thermosporothrix hazakensis</name>
    <dbReference type="NCBI Taxonomy" id="644383"/>
    <lineage>
        <taxon>Bacteria</taxon>
        <taxon>Bacillati</taxon>
        <taxon>Chloroflexota</taxon>
        <taxon>Ktedonobacteria</taxon>
        <taxon>Ktedonobacterales</taxon>
        <taxon>Thermosporotrichaceae</taxon>
        <taxon>Thermosporothrix</taxon>
    </lineage>
</organism>
<accession>A0A326U940</accession>
<gene>
    <name evidence="2" type="ORF">EI42_02630</name>
</gene>
<keyword evidence="1" id="KW-0812">Transmembrane</keyword>
<name>A0A326U940_THEHA</name>
<protein>
    <submittedName>
        <fullName evidence="2">Uncharacterized protein</fullName>
    </submittedName>
</protein>
<sequence length="53" mass="5666">MRTIQHMLRHPAGRIGVTLGLAIGFIVTVTGGTSKALLFAGLCRYLAGRLPKM</sequence>
<keyword evidence="1" id="KW-1133">Transmembrane helix</keyword>
<dbReference type="AlphaFoldDB" id="A0A326U940"/>